<name>A0AAW5P452_9BACT</name>
<sequence>MQGLFRRSPMVKLTLARGLQARLDPTGVSQCPH</sequence>
<accession>A0AAW5P452</accession>
<dbReference type="Proteomes" id="UP001155110">
    <property type="component" value="Unassembled WGS sequence"/>
</dbReference>
<comment type="caution">
    <text evidence="1">The sequence shown here is derived from an EMBL/GenBank/DDBJ whole genome shotgun (WGS) entry which is preliminary data.</text>
</comment>
<evidence type="ECO:0000313" key="1">
    <source>
        <dbReference type="EMBL" id="MCS4156708.1"/>
    </source>
</evidence>
<evidence type="ECO:0000313" key="2">
    <source>
        <dbReference type="Proteomes" id="UP001155110"/>
    </source>
</evidence>
<dbReference type="AlphaFoldDB" id="A0AAW5P452"/>
<protein>
    <submittedName>
        <fullName evidence="1">Uncharacterized protein</fullName>
    </submittedName>
</protein>
<reference evidence="1" key="1">
    <citation type="submission" date="2022-08" db="EMBL/GenBank/DDBJ databases">
        <title>Genomic Encyclopedia of Type Strains, Phase V (KMG-V): Genome sequencing to study the core and pangenomes of soil and plant-associated prokaryotes.</title>
        <authorList>
            <person name="Whitman W."/>
        </authorList>
    </citation>
    <scope>NUCLEOTIDE SEQUENCE</scope>
    <source>
        <strain evidence="1">SP3002</strain>
    </source>
</reference>
<dbReference type="EMBL" id="JANTZM010000002">
    <property type="protein sequence ID" value="MCS4156708.1"/>
    <property type="molecule type" value="Genomic_DNA"/>
</dbReference>
<gene>
    <name evidence="1" type="ORF">GGP99_000645</name>
</gene>
<proteinExistence type="predicted"/>
<organism evidence="1 2">
    <name type="scientific">Salinibacter ruber</name>
    <dbReference type="NCBI Taxonomy" id="146919"/>
    <lineage>
        <taxon>Bacteria</taxon>
        <taxon>Pseudomonadati</taxon>
        <taxon>Rhodothermota</taxon>
        <taxon>Rhodothermia</taxon>
        <taxon>Rhodothermales</taxon>
        <taxon>Salinibacteraceae</taxon>
        <taxon>Salinibacter</taxon>
    </lineage>
</organism>